<accession>A0A0P0V718</accession>
<dbReference type="InParanoid" id="A0A0P0V718"/>
<reference evidence="2 3" key="3">
    <citation type="journal article" date="2013" name="Rice">
        <title>Improvement of the Oryza sativa Nipponbare reference genome using next generation sequence and optical map data.</title>
        <authorList>
            <person name="Kawahara Y."/>
            <person name="de la Bastide M."/>
            <person name="Hamilton J.P."/>
            <person name="Kanamori H."/>
            <person name="McCombie W.R."/>
            <person name="Ouyang S."/>
            <person name="Schwartz D.C."/>
            <person name="Tanaka T."/>
            <person name="Wu J."/>
            <person name="Zhou S."/>
            <person name="Childs K.L."/>
            <person name="Davidson R.M."/>
            <person name="Lin H."/>
            <person name="Quesada-Ocampo L."/>
            <person name="Vaillancourt B."/>
            <person name="Sakai H."/>
            <person name="Lee S.S."/>
            <person name="Kim J."/>
            <person name="Numa H."/>
            <person name="Itoh T."/>
            <person name="Buell C.R."/>
            <person name="Matsumoto T."/>
        </authorList>
    </citation>
    <scope>NUCLEOTIDE SEQUENCE [LARGE SCALE GENOMIC DNA]</scope>
    <source>
        <strain evidence="3">cv. Nipponbare</strain>
    </source>
</reference>
<protein>
    <submittedName>
        <fullName evidence="2">Os01g0697400 protein</fullName>
    </submittedName>
</protein>
<feature type="region of interest" description="Disordered" evidence="1">
    <location>
        <begin position="81"/>
        <end position="100"/>
    </location>
</feature>
<reference evidence="3" key="1">
    <citation type="journal article" date="2005" name="Nature">
        <title>The map-based sequence of the rice genome.</title>
        <authorList>
            <consortium name="International rice genome sequencing project (IRGSP)"/>
            <person name="Matsumoto T."/>
            <person name="Wu J."/>
            <person name="Kanamori H."/>
            <person name="Katayose Y."/>
            <person name="Fujisawa M."/>
            <person name="Namiki N."/>
            <person name="Mizuno H."/>
            <person name="Yamamoto K."/>
            <person name="Antonio B.A."/>
            <person name="Baba T."/>
            <person name="Sakata K."/>
            <person name="Nagamura Y."/>
            <person name="Aoki H."/>
            <person name="Arikawa K."/>
            <person name="Arita K."/>
            <person name="Bito T."/>
            <person name="Chiden Y."/>
            <person name="Fujitsuka N."/>
            <person name="Fukunaka R."/>
            <person name="Hamada M."/>
            <person name="Harada C."/>
            <person name="Hayashi A."/>
            <person name="Hijishita S."/>
            <person name="Honda M."/>
            <person name="Hosokawa S."/>
            <person name="Ichikawa Y."/>
            <person name="Idonuma A."/>
            <person name="Iijima M."/>
            <person name="Ikeda M."/>
            <person name="Ikeno M."/>
            <person name="Ito K."/>
            <person name="Ito S."/>
            <person name="Ito T."/>
            <person name="Ito Y."/>
            <person name="Ito Y."/>
            <person name="Iwabuchi A."/>
            <person name="Kamiya K."/>
            <person name="Karasawa W."/>
            <person name="Kurita K."/>
            <person name="Katagiri S."/>
            <person name="Kikuta A."/>
            <person name="Kobayashi H."/>
            <person name="Kobayashi N."/>
            <person name="Machita K."/>
            <person name="Maehara T."/>
            <person name="Masukawa M."/>
            <person name="Mizubayashi T."/>
            <person name="Mukai Y."/>
            <person name="Nagasaki H."/>
            <person name="Nagata Y."/>
            <person name="Naito S."/>
            <person name="Nakashima M."/>
            <person name="Nakama Y."/>
            <person name="Nakamichi Y."/>
            <person name="Nakamura M."/>
            <person name="Meguro A."/>
            <person name="Negishi M."/>
            <person name="Ohta I."/>
            <person name="Ohta T."/>
            <person name="Okamoto M."/>
            <person name="Ono N."/>
            <person name="Saji S."/>
            <person name="Sakaguchi M."/>
            <person name="Sakai K."/>
            <person name="Shibata M."/>
            <person name="Shimokawa T."/>
            <person name="Song J."/>
            <person name="Takazaki Y."/>
            <person name="Terasawa K."/>
            <person name="Tsugane M."/>
            <person name="Tsuji K."/>
            <person name="Ueda S."/>
            <person name="Waki K."/>
            <person name="Yamagata H."/>
            <person name="Yamamoto M."/>
            <person name="Yamamoto S."/>
            <person name="Yamane H."/>
            <person name="Yoshiki S."/>
            <person name="Yoshihara R."/>
            <person name="Yukawa K."/>
            <person name="Zhong H."/>
            <person name="Yano M."/>
            <person name="Yuan Q."/>
            <person name="Ouyang S."/>
            <person name="Liu J."/>
            <person name="Jones K.M."/>
            <person name="Gansberger K."/>
            <person name="Moffat K."/>
            <person name="Hill J."/>
            <person name="Bera J."/>
            <person name="Fadrosh D."/>
            <person name="Jin S."/>
            <person name="Johri S."/>
            <person name="Kim M."/>
            <person name="Overton L."/>
            <person name="Reardon M."/>
            <person name="Tsitrin T."/>
            <person name="Vuong H."/>
            <person name="Weaver B."/>
            <person name="Ciecko A."/>
            <person name="Tallon L."/>
            <person name="Jackson J."/>
            <person name="Pai G."/>
            <person name="Aken S.V."/>
            <person name="Utterback T."/>
            <person name="Reidmuller S."/>
            <person name="Feldblyum T."/>
            <person name="Hsiao J."/>
            <person name="Zismann V."/>
            <person name="Iobst S."/>
            <person name="de Vazeille A.R."/>
            <person name="Buell C.R."/>
            <person name="Ying K."/>
            <person name="Li Y."/>
            <person name="Lu T."/>
            <person name="Huang Y."/>
            <person name="Zhao Q."/>
            <person name="Feng Q."/>
            <person name="Zhang L."/>
            <person name="Zhu J."/>
            <person name="Weng Q."/>
            <person name="Mu J."/>
            <person name="Lu Y."/>
            <person name="Fan D."/>
            <person name="Liu Y."/>
            <person name="Guan J."/>
            <person name="Zhang Y."/>
            <person name="Yu S."/>
            <person name="Liu X."/>
            <person name="Zhang Y."/>
            <person name="Hong G."/>
            <person name="Han B."/>
            <person name="Choisne N."/>
            <person name="Demange N."/>
            <person name="Orjeda G."/>
            <person name="Samain S."/>
            <person name="Cattolico L."/>
            <person name="Pelletier E."/>
            <person name="Couloux A."/>
            <person name="Segurens B."/>
            <person name="Wincker P."/>
            <person name="D'Hont A."/>
            <person name="Scarpelli C."/>
            <person name="Weissenbach J."/>
            <person name="Salanoubat M."/>
            <person name="Quetier F."/>
            <person name="Yu Y."/>
            <person name="Kim H.R."/>
            <person name="Rambo T."/>
            <person name="Currie J."/>
            <person name="Collura K."/>
            <person name="Luo M."/>
            <person name="Yang T."/>
            <person name="Ammiraju J.S.S."/>
            <person name="Engler F."/>
            <person name="Soderlund C."/>
            <person name="Wing R.A."/>
            <person name="Palmer L.E."/>
            <person name="de la Bastide M."/>
            <person name="Spiegel L."/>
            <person name="Nascimento L."/>
            <person name="Zutavern T."/>
            <person name="O'Shaughnessy A."/>
            <person name="Dike S."/>
            <person name="Dedhia N."/>
            <person name="Preston R."/>
            <person name="Balija V."/>
            <person name="McCombie W.R."/>
            <person name="Chow T."/>
            <person name="Chen H."/>
            <person name="Chung M."/>
            <person name="Chen C."/>
            <person name="Shaw J."/>
            <person name="Wu H."/>
            <person name="Hsiao K."/>
            <person name="Chao Y."/>
            <person name="Chu M."/>
            <person name="Cheng C."/>
            <person name="Hour A."/>
            <person name="Lee P."/>
            <person name="Lin S."/>
            <person name="Lin Y."/>
            <person name="Liou J."/>
            <person name="Liu S."/>
            <person name="Hsing Y."/>
            <person name="Raghuvanshi S."/>
            <person name="Mohanty A."/>
            <person name="Bharti A.K."/>
            <person name="Gaur A."/>
            <person name="Gupta V."/>
            <person name="Kumar D."/>
            <person name="Ravi V."/>
            <person name="Vij S."/>
            <person name="Kapur A."/>
            <person name="Khurana P."/>
            <person name="Khurana P."/>
            <person name="Khurana J.P."/>
            <person name="Tyagi A.K."/>
            <person name="Gaikwad K."/>
            <person name="Singh A."/>
            <person name="Dalal V."/>
            <person name="Srivastava S."/>
            <person name="Dixit A."/>
            <person name="Pal A.K."/>
            <person name="Ghazi I.A."/>
            <person name="Yadav M."/>
            <person name="Pandit A."/>
            <person name="Bhargava A."/>
            <person name="Sureshbabu K."/>
            <person name="Batra K."/>
            <person name="Sharma T.R."/>
            <person name="Mohapatra T."/>
            <person name="Singh N.K."/>
            <person name="Messing J."/>
            <person name="Nelson A.B."/>
            <person name="Fuks G."/>
            <person name="Kavchok S."/>
            <person name="Keizer G."/>
            <person name="Linton E."/>
            <person name="Llaca V."/>
            <person name="Song R."/>
            <person name="Tanyolac B."/>
            <person name="Young S."/>
            <person name="Ho-Il K."/>
            <person name="Hahn J.H."/>
            <person name="Sangsakoo G."/>
            <person name="Vanavichit A."/>
            <person name="de Mattos Luiz.A.T."/>
            <person name="Zimmer P.D."/>
            <person name="Malone G."/>
            <person name="Dellagostin O."/>
            <person name="de Oliveira A.C."/>
            <person name="Bevan M."/>
            <person name="Bancroft I."/>
            <person name="Minx P."/>
            <person name="Cordum H."/>
            <person name="Wilson R."/>
            <person name="Cheng Z."/>
            <person name="Jin W."/>
            <person name="Jiang J."/>
            <person name="Leong S.A."/>
            <person name="Iwama H."/>
            <person name="Gojobori T."/>
            <person name="Itoh T."/>
            <person name="Niimura Y."/>
            <person name="Fujii Y."/>
            <person name="Habara T."/>
            <person name="Sakai H."/>
            <person name="Sato Y."/>
            <person name="Wilson G."/>
            <person name="Kumar K."/>
            <person name="McCouch S."/>
            <person name="Juretic N."/>
            <person name="Hoen D."/>
            <person name="Wright S."/>
            <person name="Bruskiewich R."/>
            <person name="Bureau T."/>
            <person name="Miyao A."/>
            <person name="Hirochika H."/>
            <person name="Nishikawa T."/>
            <person name="Kadowaki K."/>
            <person name="Sugiura M."/>
            <person name="Burr B."/>
            <person name="Sasaki T."/>
        </authorList>
    </citation>
    <scope>NUCLEOTIDE SEQUENCE [LARGE SCALE GENOMIC DNA]</scope>
    <source>
        <strain evidence="3">cv. Nipponbare</strain>
    </source>
</reference>
<evidence type="ECO:0000256" key="1">
    <source>
        <dbReference type="SAM" id="MobiDB-lite"/>
    </source>
</evidence>
<keyword evidence="3" id="KW-1185">Reference proteome</keyword>
<reference evidence="2 3" key="2">
    <citation type="journal article" date="2013" name="Plant Cell Physiol.">
        <title>Rice Annotation Project Database (RAP-DB): an integrative and interactive database for rice genomics.</title>
        <authorList>
            <person name="Sakai H."/>
            <person name="Lee S.S."/>
            <person name="Tanaka T."/>
            <person name="Numa H."/>
            <person name="Kim J."/>
            <person name="Kawahara Y."/>
            <person name="Wakimoto H."/>
            <person name="Yang C.C."/>
            <person name="Iwamoto M."/>
            <person name="Abe T."/>
            <person name="Yamada Y."/>
            <person name="Muto A."/>
            <person name="Inokuchi H."/>
            <person name="Ikemura T."/>
            <person name="Matsumoto T."/>
            <person name="Sasaki T."/>
            <person name="Itoh T."/>
        </authorList>
    </citation>
    <scope>NUCLEOTIDE SEQUENCE [LARGE SCALE GENOMIC DNA]</scope>
    <source>
        <strain evidence="3">cv. Nipponbare</strain>
    </source>
</reference>
<dbReference type="AlphaFoldDB" id="A0A0P0V718"/>
<evidence type="ECO:0000313" key="2">
    <source>
        <dbReference type="EMBL" id="BAS73863.1"/>
    </source>
</evidence>
<dbReference type="EMBL" id="AP014957">
    <property type="protein sequence ID" value="BAS73863.1"/>
    <property type="molecule type" value="Genomic_DNA"/>
</dbReference>
<evidence type="ECO:0000313" key="3">
    <source>
        <dbReference type="Proteomes" id="UP000059680"/>
    </source>
</evidence>
<name>A0A0P0V718_ORYSJ</name>
<gene>
    <name evidence="2" type="ordered locus">Os01g0697400</name>
    <name evidence="2" type="ORF">OSNPB_010697400</name>
</gene>
<dbReference type="Proteomes" id="UP000059680">
    <property type="component" value="Chromosome 1"/>
</dbReference>
<organism evidence="2 3">
    <name type="scientific">Oryza sativa subsp. japonica</name>
    <name type="common">Rice</name>
    <dbReference type="NCBI Taxonomy" id="39947"/>
    <lineage>
        <taxon>Eukaryota</taxon>
        <taxon>Viridiplantae</taxon>
        <taxon>Streptophyta</taxon>
        <taxon>Embryophyta</taxon>
        <taxon>Tracheophyta</taxon>
        <taxon>Spermatophyta</taxon>
        <taxon>Magnoliopsida</taxon>
        <taxon>Liliopsida</taxon>
        <taxon>Poales</taxon>
        <taxon>Poaceae</taxon>
        <taxon>BOP clade</taxon>
        <taxon>Oryzoideae</taxon>
        <taxon>Oryzeae</taxon>
        <taxon>Oryzinae</taxon>
        <taxon>Oryza</taxon>
        <taxon>Oryza sativa</taxon>
    </lineage>
</organism>
<dbReference type="Gramene" id="Os01t0697400-00">
    <property type="protein sequence ID" value="Os01t0697400-00"/>
    <property type="gene ID" value="Os01g0697400"/>
</dbReference>
<proteinExistence type="predicted"/>
<sequence>MEDNDLVDEVLDSVGLHLFNNVDDIKILLDAARADLDENAAHIAEAQARLSHVRRLVGEVATAPMAVEQQQAVRAALEEGLFASPPGAPPSAGPGGLHAPHDPGLRLRHARRAPHPRRAPLGYARIRGRGGVRRVEARRARVQEPREDPRSGDVRLLRVLPGGPDLSTSRARATAPRSCCSLAFRW</sequence>
<dbReference type="SMR" id="A0A0P0V718"/>
<dbReference type="PaxDb" id="39947-A0A0P0V718"/>